<keyword evidence="3" id="KW-1185">Reference proteome</keyword>
<dbReference type="EMBL" id="JAHQIW010007319">
    <property type="protein sequence ID" value="KAJ1373645.1"/>
    <property type="molecule type" value="Genomic_DNA"/>
</dbReference>
<feature type="region of interest" description="Disordered" evidence="1">
    <location>
        <begin position="127"/>
        <end position="146"/>
    </location>
</feature>
<feature type="region of interest" description="Disordered" evidence="1">
    <location>
        <begin position="632"/>
        <end position="654"/>
    </location>
</feature>
<accession>A0AAD5RC38</accession>
<evidence type="ECO:0000313" key="3">
    <source>
        <dbReference type="Proteomes" id="UP001196413"/>
    </source>
</evidence>
<evidence type="ECO:0000313" key="2">
    <source>
        <dbReference type="EMBL" id="KAJ1373645.1"/>
    </source>
</evidence>
<feature type="region of interest" description="Disordered" evidence="1">
    <location>
        <begin position="401"/>
        <end position="445"/>
    </location>
</feature>
<proteinExistence type="predicted"/>
<organism evidence="2 3">
    <name type="scientific">Parelaphostrongylus tenuis</name>
    <name type="common">Meningeal worm</name>
    <dbReference type="NCBI Taxonomy" id="148309"/>
    <lineage>
        <taxon>Eukaryota</taxon>
        <taxon>Metazoa</taxon>
        <taxon>Ecdysozoa</taxon>
        <taxon>Nematoda</taxon>
        <taxon>Chromadorea</taxon>
        <taxon>Rhabditida</taxon>
        <taxon>Rhabditina</taxon>
        <taxon>Rhabditomorpha</taxon>
        <taxon>Strongyloidea</taxon>
        <taxon>Metastrongylidae</taxon>
        <taxon>Parelaphostrongylus</taxon>
    </lineage>
</organism>
<protein>
    <submittedName>
        <fullName evidence="2">Uncharacterized protein</fullName>
    </submittedName>
</protein>
<comment type="caution">
    <text evidence="2">The sequence shown here is derived from an EMBL/GenBank/DDBJ whole genome shotgun (WGS) entry which is preliminary data.</text>
</comment>
<dbReference type="Proteomes" id="UP001196413">
    <property type="component" value="Unassembled WGS sequence"/>
</dbReference>
<sequence>MILDYGNRDVVQFPLSMRRVGARRPFRLPPPRQAVPVGDRLQKKNTFTLLKWYRLLYTAHLHRIGLILFMSEELSSLMIVDEDDLLKSAVSVSIIVSTEALPLEQNDENLGESKGKCAVVNGESSVKKALEEPESQRGKSADVKEKSVDVAEELGDIDGTEFLQESSDLEKSVLEDEIDDDDVVVVDECGDGDESGTLESEEQLLNRQRNYKRKVVRIPKEVFDSWQKNEIARKSSHVDANLWDTTDEVSVLDIGVPPTAKLNPTLIVDNFDNDPVHREAQEARLKSILEHRESCNNAVSKKPRPQTRHTSVSKILSVELQRKWRRITKKSRWSLQSCAISPKRRGLSTFDSGRGRMQRRNFPVKTFPMSPRSGFPRREERGRRQANYRPYSELLTASNANRNGTERGFAPSYHQNDGRNRQQRFRPTRRTEEQMSYGGIHPFNNRRESIEMSPWSRPPVMSSELRQLEEVMRRAAQNNASSMDAARQVDKFGLNSALGTVLNAVNHTDLPLTTRSHMFSDSPSLPARSLAPLIDKSVDRIHKDLYGTSQPNRRDFNSRAINDVESNPGRTRDVSSFAEPHGRYGESGSKFSHAGCISYPLMASPSDVHGNETVSTFGQSYSAFGNNQTYGQRTQFGRVRGSQRHRSPYSGRRY</sequence>
<feature type="region of interest" description="Disordered" evidence="1">
    <location>
        <begin position="560"/>
        <end position="585"/>
    </location>
</feature>
<dbReference type="AlphaFoldDB" id="A0AAD5RC38"/>
<gene>
    <name evidence="2" type="ORF">KIN20_036110</name>
</gene>
<reference evidence="2" key="1">
    <citation type="submission" date="2021-06" db="EMBL/GenBank/DDBJ databases">
        <title>Parelaphostrongylus tenuis whole genome reference sequence.</title>
        <authorList>
            <person name="Garwood T.J."/>
            <person name="Larsen P.A."/>
            <person name="Fountain-Jones N.M."/>
            <person name="Garbe J.R."/>
            <person name="Macchietto M.G."/>
            <person name="Kania S.A."/>
            <person name="Gerhold R.W."/>
            <person name="Richards J.E."/>
            <person name="Wolf T.M."/>
        </authorList>
    </citation>
    <scope>NUCLEOTIDE SEQUENCE</scope>
    <source>
        <strain evidence="2">MNPRO001-30</strain>
        <tissue evidence="2">Meninges</tissue>
    </source>
</reference>
<feature type="region of interest" description="Disordered" evidence="1">
    <location>
        <begin position="364"/>
        <end position="389"/>
    </location>
</feature>
<feature type="compositionally biased region" description="Basic residues" evidence="1">
    <location>
        <begin position="641"/>
        <end position="654"/>
    </location>
</feature>
<name>A0AAD5RC38_PARTN</name>
<evidence type="ECO:0000256" key="1">
    <source>
        <dbReference type="SAM" id="MobiDB-lite"/>
    </source>
</evidence>